<evidence type="ECO:0000256" key="9">
    <source>
        <dbReference type="ARBA" id="ARBA00023136"/>
    </source>
</evidence>
<feature type="domain" description="RING-CH-type" evidence="12">
    <location>
        <begin position="220"/>
        <end position="280"/>
    </location>
</feature>
<evidence type="ECO:0000256" key="7">
    <source>
        <dbReference type="ARBA" id="ARBA00022833"/>
    </source>
</evidence>
<sequence>MSDQDEQNKKPTKDEKDDTCQPQKQGHENDEIPGSSSAQSTTSAFESVSQMKPQQGQIAQGQNLPPRKFAPLIHHRCPIRAYHSAEETMIQPEMQNNNNNLQQQQTHQESEVGGKNLPRQKSFSTDAIRPESSPTESTNSSNLKNYIFQGRLFRKIKVTPSNTSTCDATKTVVVQDVLLTQSPALCASGQGNILMGRRLCSTGGCKMGETCINVINVSGSTDSLENICRICHDSPSSEKLIKPCLCKGSMGNVHRTCLERWLGESGKGSCEICGQEFNTVRVPKYRGLRSFIAWVRHPMNPTDSRNFFFDLACFFILTPLALLSGWLCIVGAETYANDQQRKLHESHLQGHETLSMRGRRDVSNSTWTSIGLLSLTGTLVAAYMIWIFVAFRYHIQVWREWQQRNYIVTIVPLANGEFCFPPAPPEERVSRSRTQHPDGERHPRQNRDSNENLNEDDASPTTRFIQQLFIPSLANWEAANNVNSPDNSNARDNNKNSTHATGEALHNENGATNCSRKESDNQILHDFDDQEPTSVQVVPSKNESGMC</sequence>
<dbReference type="Proteomes" id="UP000198287">
    <property type="component" value="Unassembled WGS sequence"/>
</dbReference>
<feature type="transmembrane region" description="Helical" evidence="11">
    <location>
        <begin position="370"/>
        <end position="391"/>
    </location>
</feature>
<evidence type="ECO:0000256" key="1">
    <source>
        <dbReference type="ARBA" id="ARBA00004141"/>
    </source>
</evidence>
<keyword evidence="14" id="KW-1185">Reference proteome</keyword>
<dbReference type="GO" id="GO:0016020">
    <property type="term" value="C:membrane"/>
    <property type="evidence" value="ECO:0007669"/>
    <property type="project" value="UniProtKB-SubCell"/>
</dbReference>
<dbReference type="PROSITE" id="PS51292">
    <property type="entry name" value="ZF_RING_CH"/>
    <property type="match status" value="1"/>
</dbReference>
<dbReference type="PANTHER" id="PTHR46065">
    <property type="entry name" value="E3 UBIQUITIN-PROTEIN LIGASE MARCH 2/3 FAMILY MEMBER"/>
    <property type="match status" value="1"/>
</dbReference>
<feature type="compositionally biased region" description="Polar residues" evidence="10">
    <location>
        <begin position="34"/>
        <end position="63"/>
    </location>
</feature>
<keyword evidence="2" id="KW-0808">Transferase</keyword>
<evidence type="ECO:0000256" key="5">
    <source>
        <dbReference type="ARBA" id="ARBA00022771"/>
    </source>
</evidence>
<gene>
    <name evidence="13" type="ORF">Fcan01_09947</name>
</gene>
<feature type="region of interest" description="Disordered" evidence="10">
    <location>
        <begin position="480"/>
        <end position="547"/>
    </location>
</feature>
<dbReference type="GO" id="GO:0008270">
    <property type="term" value="F:zinc ion binding"/>
    <property type="evidence" value="ECO:0007669"/>
    <property type="project" value="UniProtKB-KW"/>
</dbReference>
<keyword evidence="4" id="KW-0479">Metal-binding</keyword>
<evidence type="ECO:0000256" key="8">
    <source>
        <dbReference type="ARBA" id="ARBA00022989"/>
    </source>
</evidence>
<feature type="transmembrane region" description="Helical" evidence="11">
    <location>
        <begin position="307"/>
        <end position="332"/>
    </location>
</feature>
<evidence type="ECO:0000256" key="2">
    <source>
        <dbReference type="ARBA" id="ARBA00022679"/>
    </source>
</evidence>
<dbReference type="GO" id="GO:0004842">
    <property type="term" value="F:ubiquitin-protein transferase activity"/>
    <property type="evidence" value="ECO:0007669"/>
    <property type="project" value="TreeGrafter"/>
</dbReference>
<evidence type="ECO:0000256" key="4">
    <source>
        <dbReference type="ARBA" id="ARBA00022723"/>
    </source>
</evidence>
<name>A0A226EGT4_FOLCA</name>
<comment type="caution">
    <text evidence="13">The sequence shown here is derived from an EMBL/GenBank/DDBJ whole genome shotgun (WGS) entry which is preliminary data.</text>
</comment>
<organism evidence="13 14">
    <name type="scientific">Folsomia candida</name>
    <name type="common">Springtail</name>
    <dbReference type="NCBI Taxonomy" id="158441"/>
    <lineage>
        <taxon>Eukaryota</taxon>
        <taxon>Metazoa</taxon>
        <taxon>Ecdysozoa</taxon>
        <taxon>Arthropoda</taxon>
        <taxon>Hexapoda</taxon>
        <taxon>Collembola</taxon>
        <taxon>Entomobryomorpha</taxon>
        <taxon>Isotomoidea</taxon>
        <taxon>Isotomidae</taxon>
        <taxon>Proisotominae</taxon>
        <taxon>Folsomia</taxon>
    </lineage>
</organism>
<keyword evidence="6" id="KW-0833">Ubl conjugation pathway</keyword>
<dbReference type="InterPro" id="IPR011016">
    <property type="entry name" value="Znf_RING-CH"/>
</dbReference>
<dbReference type="GO" id="GO:0016567">
    <property type="term" value="P:protein ubiquitination"/>
    <property type="evidence" value="ECO:0007669"/>
    <property type="project" value="TreeGrafter"/>
</dbReference>
<comment type="subcellular location">
    <subcellularLocation>
        <location evidence="1">Membrane</location>
        <topology evidence="1">Multi-pass membrane protein</topology>
    </subcellularLocation>
</comment>
<feature type="compositionally biased region" description="Polar residues" evidence="10">
    <location>
        <begin position="480"/>
        <end position="500"/>
    </location>
</feature>
<feature type="region of interest" description="Disordered" evidence="10">
    <location>
        <begin position="100"/>
        <end position="141"/>
    </location>
</feature>
<feature type="compositionally biased region" description="Basic and acidic residues" evidence="10">
    <location>
        <begin position="425"/>
        <end position="450"/>
    </location>
</feature>
<feature type="compositionally biased region" description="Basic and acidic residues" evidence="10">
    <location>
        <begin position="515"/>
        <end position="527"/>
    </location>
</feature>
<dbReference type="SMART" id="SM00744">
    <property type="entry name" value="RINGv"/>
    <property type="match status" value="1"/>
</dbReference>
<dbReference type="Gene3D" id="3.30.40.10">
    <property type="entry name" value="Zinc/RING finger domain, C3HC4 (zinc finger)"/>
    <property type="match status" value="1"/>
</dbReference>
<keyword evidence="3 11" id="KW-0812">Transmembrane</keyword>
<keyword evidence="7" id="KW-0862">Zinc</keyword>
<reference evidence="13 14" key="1">
    <citation type="submission" date="2015-12" db="EMBL/GenBank/DDBJ databases">
        <title>The genome of Folsomia candida.</title>
        <authorList>
            <person name="Faddeeva A."/>
            <person name="Derks M.F."/>
            <person name="Anvar Y."/>
            <person name="Smit S."/>
            <person name="Van Straalen N."/>
            <person name="Roelofs D."/>
        </authorList>
    </citation>
    <scope>NUCLEOTIDE SEQUENCE [LARGE SCALE GENOMIC DNA]</scope>
    <source>
        <strain evidence="13 14">VU population</strain>
        <tissue evidence="13">Whole body</tissue>
    </source>
</reference>
<proteinExistence type="predicted"/>
<evidence type="ECO:0000256" key="11">
    <source>
        <dbReference type="SAM" id="Phobius"/>
    </source>
</evidence>
<feature type="region of interest" description="Disordered" evidence="10">
    <location>
        <begin position="422"/>
        <end position="460"/>
    </location>
</feature>
<keyword evidence="9 11" id="KW-0472">Membrane</keyword>
<feature type="compositionally biased region" description="Low complexity" evidence="10">
    <location>
        <begin position="130"/>
        <end position="141"/>
    </location>
</feature>
<dbReference type="PANTHER" id="PTHR46065:SF3">
    <property type="entry name" value="FI20425P1"/>
    <property type="match status" value="1"/>
</dbReference>
<dbReference type="InterPro" id="IPR013083">
    <property type="entry name" value="Znf_RING/FYVE/PHD"/>
</dbReference>
<dbReference type="AlphaFoldDB" id="A0A226EGT4"/>
<keyword evidence="5" id="KW-0863">Zinc-finger</keyword>
<evidence type="ECO:0000313" key="13">
    <source>
        <dbReference type="EMBL" id="OXA56357.1"/>
    </source>
</evidence>
<keyword evidence="8 11" id="KW-1133">Transmembrane helix</keyword>
<evidence type="ECO:0000313" key="14">
    <source>
        <dbReference type="Proteomes" id="UP000198287"/>
    </source>
</evidence>
<dbReference type="EMBL" id="LNIX01000004">
    <property type="protein sequence ID" value="OXA56357.1"/>
    <property type="molecule type" value="Genomic_DNA"/>
</dbReference>
<evidence type="ECO:0000256" key="10">
    <source>
        <dbReference type="SAM" id="MobiDB-lite"/>
    </source>
</evidence>
<dbReference type="OrthoDB" id="273089at2759"/>
<feature type="region of interest" description="Disordered" evidence="10">
    <location>
        <begin position="1"/>
        <end position="64"/>
    </location>
</feature>
<dbReference type="SUPFAM" id="SSF57850">
    <property type="entry name" value="RING/U-box"/>
    <property type="match status" value="1"/>
</dbReference>
<evidence type="ECO:0000256" key="3">
    <source>
        <dbReference type="ARBA" id="ARBA00022692"/>
    </source>
</evidence>
<accession>A0A226EGT4</accession>
<feature type="compositionally biased region" description="Basic and acidic residues" evidence="10">
    <location>
        <begin position="1"/>
        <end position="30"/>
    </location>
</feature>
<evidence type="ECO:0000256" key="6">
    <source>
        <dbReference type="ARBA" id="ARBA00022786"/>
    </source>
</evidence>
<protein>
    <submittedName>
        <fullName evidence="13">E3 ubiquitin-protein ligase MARCH2</fullName>
    </submittedName>
</protein>
<dbReference type="STRING" id="158441.A0A226EGT4"/>
<evidence type="ECO:0000259" key="12">
    <source>
        <dbReference type="PROSITE" id="PS51292"/>
    </source>
</evidence>
<dbReference type="Pfam" id="PF12906">
    <property type="entry name" value="RINGv"/>
    <property type="match status" value="1"/>
</dbReference>
<feature type="compositionally biased region" description="Polar residues" evidence="10">
    <location>
        <begin position="532"/>
        <end position="547"/>
    </location>
</feature>